<gene>
    <name evidence="1" type="ORF">DYB26_007256</name>
</gene>
<evidence type="ECO:0008006" key="3">
    <source>
        <dbReference type="Google" id="ProtNLM"/>
    </source>
</evidence>
<dbReference type="SUPFAM" id="SSF56219">
    <property type="entry name" value="DNase I-like"/>
    <property type="match status" value="1"/>
</dbReference>
<dbReference type="EMBL" id="QUTF01012434">
    <property type="protein sequence ID" value="RHZ23584.1"/>
    <property type="molecule type" value="Genomic_DNA"/>
</dbReference>
<dbReference type="Proteomes" id="UP000286510">
    <property type="component" value="Unassembled WGS sequence"/>
</dbReference>
<dbReference type="Gene3D" id="3.60.10.10">
    <property type="entry name" value="Endonuclease/exonuclease/phosphatase"/>
    <property type="match status" value="1"/>
</dbReference>
<dbReference type="VEuPathDB" id="FungiDB:H257_08852"/>
<organism evidence="1 2">
    <name type="scientific">Aphanomyces astaci</name>
    <name type="common">Crayfish plague agent</name>
    <dbReference type="NCBI Taxonomy" id="112090"/>
    <lineage>
        <taxon>Eukaryota</taxon>
        <taxon>Sar</taxon>
        <taxon>Stramenopiles</taxon>
        <taxon>Oomycota</taxon>
        <taxon>Saprolegniomycetes</taxon>
        <taxon>Saprolegniales</taxon>
        <taxon>Verrucalvaceae</taxon>
        <taxon>Aphanomyces</taxon>
    </lineage>
</organism>
<comment type="caution">
    <text evidence="1">The sequence shown here is derived from an EMBL/GenBank/DDBJ whole genome shotgun (WGS) entry which is preliminary data.</text>
</comment>
<protein>
    <recommendedName>
        <fullName evidence="3">Endonuclease/exonuclease/phosphatase domain-containing protein</fullName>
    </recommendedName>
</protein>
<dbReference type="AlphaFoldDB" id="A0A418F456"/>
<accession>A0A418F456</accession>
<evidence type="ECO:0000313" key="1">
    <source>
        <dbReference type="EMBL" id="RHZ23584.1"/>
    </source>
</evidence>
<evidence type="ECO:0000313" key="2">
    <source>
        <dbReference type="Proteomes" id="UP000286510"/>
    </source>
</evidence>
<feature type="non-terminal residue" evidence="1">
    <location>
        <position position="598"/>
    </location>
</feature>
<sequence length="598" mass="67057">MAISNHRVSLLYDITRWHSRIDARRTTYSPSGRSISICIRLGKGSLLTLIGTYCQDTPTAHREETNLEWQWLTQAAAHTPGPHHFVVMGGDFNTYGTNPLDRSAPTPRSSSSADMGTAFQHRLERIGLSSTFRYRHPSLQRHTYTRNNTAVALDDIYITSRTAHKVEASGIWLNTIHSSDHAGTPFMTLNLCPGDHTPSRLSGRPLPHSDAISIGPALDTLFRKTARRVLRLPHDHPNAWFYDPKDGLGLVHCERFSHSQRLYQFLRIANDRGSPAHDILMESLEAYQLASGLTDHPLAFFASHHPPRTLPSLAPPSFRLTAPTTSKSDGLVISPTKKAPCYSAFRTKFGWSRATLQRFAPIWDAIPMATPTDPTPTLRQLTLPWGSPPANRPLPTPPSQLRSHLPYLAQPLGRTFFTPSRGFDAIHISLHAMLVVPHHLHHQDGRPATLSYRIGRRTSLQTRHAPTGPEIAVTFWHEIRQGSDIWYSPMPREARGRLRLVPMTGCAILTGDLIRTSRAQRHKFIPWNDTTWTHPRTHHTHRGSNYRSLIASTAAHSEYQAQPDTPDPVLRAKQALLEEADSLATLAHQLLPRRHAGP</sequence>
<dbReference type="InterPro" id="IPR036691">
    <property type="entry name" value="Endo/exonu/phosph_ase_sf"/>
</dbReference>
<reference evidence="1 2" key="1">
    <citation type="submission" date="2018-08" db="EMBL/GenBank/DDBJ databases">
        <title>Aphanomyces genome sequencing and annotation.</title>
        <authorList>
            <person name="Minardi D."/>
            <person name="Oidtmann B."/>
            <person name="Van Der Giezen M."/>
            <person name="Studholme D.J."/>
        </authorList>
    </citation>
    <scope>NUCLEOTIDE SEQUENCE [LARGE SCALE GENOMIC DNA]</scope>
    <source>
        <strain evidence="1 2">FDL457</strain>
    </source>
</reference>
<name>A0A418F456_APHAT</name>
<proteinExistence type="predicted"/>